<dbReference type="InterPro" id="IPR038637">
    <property type="entry name" value="NPCBM_sf"/>
</dbReference>
<organism evidence="4 5">
    <name type="scientific">Tsukamurella strandjordii</name>
    <dbReference type="NCBI Taxonomy" id="147577"/>
    <lineage>
        <taxon>Bacteria</taxon>
        <taxon>Bacillati</taxon>
        <taxon>Actinomycetota</taxon>
        <taxon>Actinomycetes</taxon>
        <taxon>Mycobacteriales</taxon>
        <taxon>Tsukamurellaceae</taxon>
        <taxon>Tsukamurella</taxon>
    </lineage>
</organism>
<keyword evidence="5" id="KW-1185">Reference proteome</keyword>
<feature type="chain" id="PRO_5041688866" evidence="2">
    <location>
        <begin position="21"/>
        <end position="182"/>
    </location>
</feature>
<proteinExistence type="predicted"/>
<name>A0AA90NDA3_9ACTN</name>
<feature type="domain" description="Glycosyl hydrolase family 98 putative carbohydrate-binding module" evidence="3">
    <location>
        <begin position="71"/>
        <end position="158"/>
    </location>
</feature>
<feature type="compositionally biased region" description="Low complexity" evidence="1">
    <location>
        <begin position="31"/>
        <end position="43"/>
    </location>
</feature>
<dbReference type="EMBL" id="JAUTIX010000009">
    <property type="protein sequence ID" value="MDP0400412.1"/>
    <property type="molecule type" value="Genomic_DNA"/>
</dbReference>
<reference evidence="4" key="1">
    <citation type="submission" date="2023-08" db="EMBL/GenBank/DDBJ databases">
        <title>The draft genome of Tsukamurella strandjordii strain 050030.</title>
        <authorList>
            <person name="Zhao F."/>
            <person name="Feng Y."/>
            <person name="Zong Z."/>
        </authorList>
    </citation>
    <scope>NUCLEOTIDE SEQUENCE</scope>
    <source>
        <strain evidence="4">050030</strain>
    </source>
</reference>
<feature type="signal peptide" evidence="2">
    <location>
        <begin position="1"/>
        <end position="20"/>
    </location>
</feature>
<accession>A0AA90NDA3</accession>
<dbReference type="Pfam" id="PF08305">
    <property type="entry name" value="NPCBM"/>
    <property type="match status" value="1"/>
</dbReference>
<dbReference type="InterPro" id="IPR013222">
    <property type="entry name" value="Glyco_hyd_98_carb-bd"/>
</dbReference>
<dbReference type="Gene3D" id="2.60.120.1060">
    <property type="entry name" value="NPCBM/NEW2 domain"/>
    <property type="match status" value="1"/>
</dbReference>
<dbReference type="RefSeq" id="WP_305112812.1">
    <property type="nucleotide sequence ID" value="NZ_JAUTIX010000009.1"/>
</dbReference>
<evidence type="ECO:0000313" key="4">
    <source>
        <dbReference type="EMBL" id="MDP0400412.1"/>
    </source>
</evidence>
<evidence type="ECO:0000259" key="3">
    <source>
        <dbReference type="Pfam" id="PF08305"/>
    </source>
</evidence>
<dbReference type="Proteomes" id="UP001178281">
    <property type="component" value="Unassembled WGS sequence"/>
</dbReference>
<keyword evidence="2" id="KW-0732">Signal</keyword>
<sequence length="182" mass="17893">MPIACALALAVAGCGSQSSASDGVHRTEHGSSAVAAPASAERATPTGTPLYARLSSANAGGDTGRALTAVLGGATYPGATGIWVGCEGTASTAIYRLAGEFSTLTGALGLQPHTPEELQVRIEILVDGQSRFAQTLDRDDQPAALAIPLAGAASLTVSALATDGRCTPAGTPYGAIGAASLT</sequence>
<evidence type="ECO:0000313" key="5">
    <source>
        <dbReference type="Proteomes" id="UP001178281"/>
    </source>
</evidence>
<gene>
    <name evidence="4" type="ORF">Q7X28_21040</name>
</gene>
<evidence type="ECO:0000256" key="1">
    <source>
        <dbReference type="SAM" id="MobiDB-lite"/>
    </source>
</evidence>
<protein>
    <submittedName>
        <fullName evidence="4">NPCBM/NEW2 domain-containing protein</fullName>
    </submittedName>
</protein>
<evidence type="ECO:0000256" key="2">
    <source>
        <dbReference type="SAM" id="SignalP"/>
    </source>
</evidence>
<feature type="region of interest" description="Disordered" evidence="1">
    <location>
        <begin position="20"/>
        <end position="46"/>
    </location>
</feature>
<dbReference type="AlphaFoldDB" id="A0AA90NDA3"/>
<comment type="caution">
    <text evidence="4">The sequence shown here is derived from an EMBL/GenBank/DDBJ whole genome shotgun (WGS) entry which is preliminary data.</text>
</comment>